<dbReference type="NCBIfam" id="TIGR03959">
    <property type="entry name" value="hyd_TM1266"/>
    <property type="match status" value="1"/>
</dbReference>
<dbReference type="Pfam" id="PF21699">
    <property type="entry name" value="TM1266-like"/>
    <property type="match status" value="1"/>
</dbReference>
<sequence>METRIALIGIVVENKDCAKMINDILHEYGEYIVGRMGIPYPKRNISVISIVIDAPNDIISALSGKLGMIPQVNIKTVYSKLSSIADK</sequence>
<protein>
    <recommendedName>
        <fullName evidence="2">Iron-only hydrogenase system regulator</fullName>
    </recommendedName>
</protein>
<comment type="caution">
    <text evidence="1">The sequence shown here is derived from an EMBL/GenBank/DDBJ whole genome shotgun (WGS) entry which is preliminary data.</text>
</comment>
<reference evidence="1" key="1">
    <citation type="submission" date="2019-08" db="EMBL/GenBank/DDBJ databases">
        <authorList>
            <person name="Kucharzyk K."/>
            <person name="Murdoch R.W."/>
            <person name="Higgins S."/>
            <person name="Loffler F."/>
        </authorList>
    </citation>
    <scope>NUCLEOTIDE SEQUENCE</scope>
</reference>
<dbReference type="InterPro" id="IPR023860">
    <property type="entry name" value="FeFe-hyd_TM1266"/>
</dbReference>
<dbReference type="Gene3D" id="3.30.70.1150">
    <property type="entry name" value="ACT-like. Chain A, domain 2"/>
    <property type="match status" value="1"/>
</dbReference>
<accession>A0A644TFX7</accession>
<dbReference type="SUPFAM" id="SSF55021">
    <property type="entry name" value="ACT-like"/>
    <property type="match status" value="1"/>
</dbReference>
<dbReference type="InterPro" id="IPR027271">
    <property type="entry name" value="Acetolactate_synth/TF_NikR_C"/>
</dbReference>
<gene>
    <name evidence="1" type="ORF">SDC9_11457</name>
</gene>
<evidence type="ECO:0008006" key="2">
    <source>
        <dbReference type="Google" id="ProtNLM"/>
    </source>
</evidence>
<dbReference type="AlphaFoldDB" id="A0A644TFX7"/>
<dbReference type="InterPro" id="IPR045865">
    <property type="entry name" value="ACT-like_dom_sf"/>
</dbReference>
<name>A0A644TFX7_9ZZZZ</name>
<evidence type="ECO:0000313" key="1">
    <source>
        <dbReference type="EMBL" id="MPL65793.1"/>
    </source>
</evidence>
<proteinExistence type="predicted"/>
<dbReference type="EMBL" id="VSSQ01000029">
    <property type="protein sequence ID" value="MPL65793.1"/>
    <property type="molecule type" value="Genomic_DNA"/>
</dbReference>
<organism evidence="1">
    <name type="scientific">bioreactor metagenome</name>
    <dbReference type="NCBI Taxonomy" id="1076179"/>
    <lineage>
        <taxon>unclassified sequences</taxon>
        <taxon>metagenomes</taxon>
        <taxon>ecological metagenomes</taxon>
    </lineage>
</organism>